<dbReference type="AlphaFoldDB" id="A0A917JGK9"/>
<gene>
    <name evidence="2" type="ORF">GCM10011482_10840</name>
</gene>
<dbReference type="Proteomes" id="UP000622610">
    <property type="component" value="Unassembled WGS sequence"/>
</dbReference>
<keyword evidence="3" id="KW-1185">Reference proteome</keyword>
<evidence type="ECO:0000313" key="2">
    <source>
        <dbReference type="EMBL" id="GGI65430.1"/>
    </source>
</evidence>
<reference evidence="2" key="1">
    <citation type="journal article" date="2014" name="Int. J. Syst. Evol. Microbiol.">
        <title>Complete genome sequence of Corynebacterium casei LMG S-19264T (=DSM 44701T), isolated from a smear-ripened cheese.</title>
        <authorList>
            <consortium name="US DOE Joint Genome Institute (JGI-PGF)"/>
            <person name="Walter F."/>
            <person name="Albersmeier A."/>
            <person name="Kalinowski J."/>
            <person name="Ruckert C."/>
        </authorList>
    </citation>
    <scope>NUCLEOTIDE SEQUENCE</scope>
    <source>
        <strain evidence="2">CCM 8433</strain>
    </source>
</reference>
<organism evidence="2 3">
    <name type="scientific">Enterococcus alcedinis</name>
    <dbReference type="NCBI Taxonomy" id="1274384"/>
    <lineage>
        <taxon>Bacteria</taxon>
        <taxon>Bacillati</taxon>
        <taxon>Bacillota</taxon>
        <taxon>Bacilli</taxon>
        <taxon>Lactobacillales</taxon>
        <taxon>Enterococcaceae</taxon>
        <taxon>Enterococcus</taxon>
    </lineage>
</organism>
<comment type="caution">
    <text evidence="2">The sequence shown here is derived from an EMBL/GenBank/DDBJ whole genome shotgun (WGS) entry which is preliminary data.</text>
</comment>
<keyword evidence="1" id="KW-1133">Transmembrane helix</keyword>
<proteinExistence type="predicted"/>
<dbReference type="EMBL" id="BMDT01000003">
    <property type="protein sequence ID" value="GGI65430.1"/>
    <property type="molecule type" value="Genomic_DNA"/>
</dbReference>
<evidence type="ECO:0000313" key="3">
    <source>
        <dbReference type="Proteomes" id="UP000622610"/>
    </source>
</evidence>
<keyword evidence="1" id="KW-0472">Membrane</keyword>
<evidence type="ECO:0000256" key="1">
    <source>
        <dbReference type="SAM" id="Phobius"/>
    </source>
</evidence>
<accession>A0A917JGK9</accession>
<protein>
    <submittedName>
        <fullName evidence="2">Uncharacterized protein</fullName>
    </submittedName>
</protein>
<sequence length="65" mass="7500">MCRGIDGLASVISDTCNLDLFDDALFLFAVEKRIVFKFYIGIKMFLGYFVLNNYLIGISLEYLIY</sequence>
<feature type="transmembrane region" description="Helical" evidence="1">
    <location>
        <begin position="45"/>
        <end position="64"/>
    </location>
</feature>
<reference evidence="2" key="2">
    <citation type="submission" date="2020-09" db="EMBL/GenBank/DDBJ databases">
        <authorList>
            <person name="Sun Q."/>
            <person name="Sedlacek I."/>
        </authorList>
    </citation>
    <scope>NUCLEOTIDE SEQUENCE</scope>
    <source>
        <strain evidence="2">CCM 8433</strain>
    </source>
</reference>
<keyword evidence="1" id="KW-0812">Transmembrane</keyword>
<name>A0A917JGK9_9ENTE</name>